<dbReference type="EMBL" id="KV748729">
    <property type="protein sequence ID" value="OCL13373.1"/>
    <property type="molecule type" value="Genomic_DNA"/>
</dbReference>
<protein>
    <recommendedName>
        <fullName evidence="7">TLC domain-containing protein</fullName>
    </recommendedName>
</protein>
<reference evidence="8 9" key="1">
    <citation type="journal article" date="2016" name="Nat. Commun.">
        <title>Ectomycorrhizal ecology is imprinted in the genome of the dominant symbiotic fungus Cenococcum geophilum.</title>
        <authorList>
            <consortium name="DOE Joint Genome Institute"/>
            <person name="Peter M."/>
            <person name="Kohler A."/>
            <person name="Ohm R.A."/>
            <person name="Kuo A."/>
            <person name="Krutzmann J."/>
            <person name="Morin E."/>
            <person name="Arend M."/>
            <person name="Barry K.W."/>
            <person name="Binder M."/>
            <person name="Choi C."/>
            <person name="Clum A."/>
            <person name="Copeland A."/>
            <person name="Grisel N."/>
            <person name="Haridas S."/>
            <person name="Kipfer T."/>
            <person name="LaButti K."/>
            <person name="Lindquist E."/>
            <person name="Lipzen A."/>
            <person name="Maire R."/>
            <person name="Meier B."/>
            <person name="Mihaltcheva S."/>
            <person name="Molinier V."/>
            <person name="Murat C."/>
            <person name="Poggeler S."/>
            <person name="Quandt C.A."/>
            <person name="Sperisen C."/>
            <person name="Tritt A."/>
            <person name="Tisserant E."/>
            <person name="Crous P.W."/>
            <person name="Henrissat B."/>
            <person name="Nehls U."/>
            <person name="Egli S."/>
            <person name="Spatafora J.W."/>
            <person name="Grigoriev I.V."/>
            <person name="Martin F.M."/>
        </authorList>
    </citation>
    <scope>NUCLEOTIDE SEQUENCE [LARGE SCALE GENOMIC DNA]</scope>
    <source>
        <strain evidence="8 9">CBS 207.34</strain>
    </source>
</reference>
<keyword evidence="3 6" id="KW-1133">Transmembrane helix</keyword>
<feature type="transmembrane region" description="Helical" evidence="6">
    <location>
        <begin position="179"/>
        <end position="200"/>
    </location>
</feature>
<organism evidence="8 9">
    <name type="scientific">Glonium stellatum</name>
    <dbReference type="NCBI Taxonomy" id="574774"/>
    <lineage>
        <taxon>Eukaryota</taxon>
        <taxon>Fungi</taxon>
        <taxon>Dikarya</taxon>
        <taxon>Ascomycota</taxon>
        <taxon>Pezizomycotina</taxon>
        <taxon>Dothideomycetes</taxon>
        <taxon>Pleosporomycetidae</taxon>
        <taxon>Gloniales</taxon>
        <taxon>Gloniaceae</taxon>
        <taxon>Glonium</taxon>
    </lineage>
</organism>
<sequence length="287" mass="32280">MQLSPWAIVALSATSYGLILRSIVSPEPSPLKLRATIRGLSATHSIVTTILALYVLRHANWSSPKELRHERPARISKPESQNAIEKPSSATYLDDTYNPLIADHSSLANTITSFETGYLIYDTSALLYSSYLQNSRRSIPRTPLYLAKDSPVFLAHHLALISALAYLQTYIAARREKGIWVIIAFLLMNASNPLLHARWFVRRKTGRADNRLDAAFAVVFALCRVGMIRWVLRRYGEYHGLSAWGAYKRLRVPCKTGVAALVGFNGLWWVLLVAKITERGFGKRQKI</sequence>
<gene>
    <name evidence="8" type="ORF">AOQ84DRAFT_111477</name>
</gene>
<dbReference type="InterPro" id="IPR050846">
    <property type="entry name" value="TLCD"/>
</dbReference>
<dbReference type="Proteomes" id="UP000250140">
    <property type="component" value="Unassembled WGS sequence"/>
</dbReference>
<evidence type="ECO:0000313" key="8">
    <source>
        <dbReference type="EMBL" id="OCL13373.1"/>
    </source>
</evidence>
<dbReference type="GO" id="GO:0016020">
    <property type="term" value="C:membrane"/>
    <property type="evidence" value="ECO:0007669"/>
    <property type="project" value="UniProtKB-SubCell"/>
</dbReference>
<keyword evidence="4 5" id="KW-0472">Membrane</keyword>
<keyword evidence="9" id="KW-1185">Reference proteome</keyword>
<evidence type="ECO:0000256" key="6">
    <source>
        <dbReference type="SAM" id="Phobius"/>
    </source>
</evidence>
<dbReference type="AlphaFoldDB" id="A0A8E2FAI8"/>
<dbReference type="Pfam" id="PF03798">
    <property type="entry name" value="TRAM_LAG1_CLN8"/>
    <property type="match status" value="1"/>
</dbReference>
<evidence type="ECO:0000313" key="9">
    <source>
        <dbReference type="Proteomes" id="UP000250140"/>
    </source>
</evidence>
<dbReference type="OrthoDB" id="10266980at2759"/>
<dbReference type="PANTHER" id="PTHR13439:SF0">
    <property type="entry name" value="TOPOISOMERASE I DAMAGE AFFECTED PROTEIN 4"/>
    <property type="match status" value="1"/>
</dbReference>
<dbReference type="InterPro" id="IPR006634">
    <property type="entry name" value="TLC-dom"/>
</dbReference>
<feature type="transmembrane region" description="Helical" evidence="6">
    <location>
        <begin position="153"/>
        <end position="173"/>
    </location>
</feature>
<evidence type="ECO:0000256" key="3">
    <source>
        <dbReference type="ARBA" id="ARBA00022989"/>
    </source>
</evidence>
<comment type="subcellular location">
    <subcellularLocation>
        <location evidence="1">Membrane</location>
        <topology evidence="1">Multi-pass membrane protein</topology>
    </subcellularLocation>
</comment>
<feature type="domain" description="TLC" evidence="7">
    <location>
        <begin position="30"/>
        <end position="281"/>
    </location>
</feature>
<feature type="transmembrane region" description="Helical" evidence="6">
    <location>
        <begin position="6"/>
        <end position="24"/>
    </location>
</feature>
<feature type="transmembrane region" description="Helical" evidence="6">
    <location>
        <begin position="212"/>
        <end position="232"/>
    </location>
</feature>
<dbReference type="GO" id="GO:0005783">
    <property type="term" value="C:endoplasmic reticulum"/>
    <property type="evidence" value="ECO:0007669"/>
    <property type="project" value="TreeGrafter"/>
</dbReference>
<name>A0A8E2FAI8_9PEZI</name>
<evidence type="ECO:0000256" key="4">
    <source>
        <dbReference type="ARBA" id="ARBA00023136"/>
    </source>
</evidence>
<evidence type="ECO:0000259" key="7">
    <source>
        <dbReference type="PROSITE" id="PS50922"/>
    </source>
</evidence>
<dbReference type="PANTHER" id="PTHR13439">
    <property type="entry name" value="CT120 PROTEIN"/>
    <property type="match status" value="1"/>
</dbReference>
<evidence type="ECO:0000256" key="1">
    <source>
        <dbReference type="ARBA" id="ARBA00004141"/>
    </source>
</evidence>
<accession>A0A8E2FAI8</accession>
<dbReference type="PROSITE" id="PS50922">
    <property type="entry name" value="TLC"/>
    <property type="match status" value="1"/>
</dbReference>
<dbReference type="GO" id="GO:0055088">
    <property type="term" value="P:lipid homeostasis"/>
    <property type="evidence" value="ECO:0007669"/>
    <property type="project" value="TreeGrafter"/>
</dbReference>
<proteinExistence type="predicted"/>
<dbReference type="SMART" id="SM00724">
    <property type="entry name" value="TLC"/>
    <property type="match status" value="1"/>
</dbReference>
<evidence type="ECO:0000256" key="5">
    <source>
        <dbReference type="PROSITE-ProRule" id="PRU00205"/>
    </source>
</evidence>
<keyword evidence="2 5" id="KW-0812">Transmembrane</keyword>
<feature type="transmembrane region" description="Helical" evidence="6">
    <location>
        <begin position="257"/>
        <end position="277"/>
    </location>
</feature>
<feature type="transmembrane region" description="Helical" evidence="6">
    <location>
        <begin position="36"/>
        <end position="56"/>
    </location>
</feature>
<evidence type="ECO:0000256" key="2">
    <source>
        <dbReference type="ARBA" id="ARBA00022692"/>
    </source>
</evidence>